<gene>
    <name evidence="7" type="ORF">S06H3_33642</name>
</gene>
<dbReference type="EMBL" id="BARV01020098">
    <property type="protein sequence ID" value="GAI23548.1"/>
    <property type="molecule type" value="Genomic_DNA"/>
</dbReference>
<comment type="caution">
    <text evidence="7">The sequence shown here is derived from an EMBL/GenBank/DDBJ whole genome shotgun (WGS) entry which is preliminary data.</text>
</comment>
<sequence length="175" mass="20053">ELLKNYGVKKIVTTCPHCFNTIKNEYPQFGGEFEVIHHSQFITQLMKEGRLKLTSRLNQRITYHDPCYLGRHNDIYDPPREVLTAIAKSDLVEMERNHWNSFCCGGGGGRFWVEEKQGKRISDVRIEDVIKTNAEIVATACPYCMQMLEDSIKSKDAEESLKDLDIAELVAEAIK</sequence>
<feature type="domain" description="Cysteine-rich" evidence="6">
    <location>
        <begin position="3"/>
        <end position="23"/>
    </location>
</feature>
<protein>
    <recommendedName>
        <fullName evidence="6">Cysteine-rich domain-containing protein</fullName>
    </recommendedName>
</protein>
<keyword evidence="1" id="KW-0004">4Fe-4S</keyword>
<evidence type="ECO:0000256" key="4">
    <source>
        <dbReference type="ARBA" id="ARBA00023004"/>
    </source>
</evidence>
<dbReference type="PANTHER" id="PTHR43255">
    <property type="entry name" value="IRON-SULFUR-BINDING OXIDOREDUCTASE FADF-RELATED-RELATED"/>
    <property type="match status" value="1"/>
</dbReference>
<evidence type="ECO:0000256" key="3">
    <source>
        <dbReference type="ARBA" id="ARBA00023002"/>
    </source>
</evidence>
<evidence type="ECO:0000256" key="1">
    <source>
        <dbReference type="ARBA" id="ARBA00022485"/>
    </source>
</evidence>
<evidence type="ECO:0000313" key="7">
    <source>
        <dbReference type="EMBL" id="GAI23548.1"/>
    </source>
</evidence>
<dbReference type="GO" id="GO:0005886">
    <property type="term" value="C:plasma membrane"/>
    <property type="evidence" value="ECO:0007669"/>
    <property type="project" value="TreeGrafter"/>
</dbReference>
<dbReference type="InterPro" id="IPR004017">
    <property type="entry name" value="Cys_rich_dom"/>
</dbReference>
<dbReference type="GO" id="GO:0046872">
    <property type="term" value="F:metal ion binding"/>
    <property type="evidence" value="ECO:0007669"/>
    <property type="project" value="UniProtKB-KW"/>
</dbReference>
<keyword evidence="2" id="KW-0479">Metal-binding</keyword>
<dbReference type="PANTHER" id="PTHR43255:SF1">
    <property type="entry name" value="IRON-SULFUR-BINDING OXIDOREDUCTASE FADF-RELATED"/>
    <property type="match status" value="1"/>
</dbReference>
<keyword evidence="3" id="KW-0560">Oxidoreductase</keyword>
<dbReference type="Pfam" id="PF02754">
    <property type="entry name" value="CCG"/>
    <property type="match status" value="2"/>
</dbReference>
<dbReference type="GO" id="GO:0051539">
    <property type="term" value="F:4 iron, 4 sulfur cluster binding"/>
    <property type="evidence" value="ECO:0007669"/>
    <property type="project" value="UniProtKB-KW"/>
</dbReference>
<dbReference type="GO" id="GO:0016491">
    <property type="term" value="F:oxidoreductase activity"/>
    <property type="evidence" value="ECO:0007669"/>
    <property type="project" value="UniProtKB-KW"/>
</dbReference>
<evidence type="ECO:0000259" key="6">
    <source>
        <dbReference type="Pfam" id="PF02754"/>
    </source>
</evidence>
<name>X1LWX6_9ZZZZ</name>
<feature type="non-terminal residue" evidence="7">
    <location>
        <position position="1"/>
    </location>
</feature>
<reference evidence="7" key="1">
    <citation type="journal article" date="2014" name="Front. Microbiol.">
        <title>High frequency of phylogenetically diverse reductive dehalogenase-homologous genes in deep subseafloor sedimentary metagenomes.</title>
        <authorList>
            <person name="Kawai M."/>
            <person name="Futagami T."/>
            <person name="Toyoda A."/>
            <person name="Takaki Y."/>
            <person name="Nishi S."/>
            <person name="Hori S."/>
            <person name="Arai W."/>
            <person name="Tsubouchi T."/>
            <person name="Morono Y."/>
            <person name="Uchiyama I."/>
            <person name="Ito T."/>
            <person name="Fujiyama A."/>
            <person name="Inagaki F."/>
            <person name="Takami H."/>
        </authorList>
    </citation>
    <scope>NUCLEOTIDE SEQUENCE</scope>
    <source>
        <strain evidence="7">Expedition CK06-06</strain>
    </source>
</reference>
<keyword evidence="5" id="KW-0411">Iron-sulfur</keyword>
<dbReference type="AlphaFoldDB" id="X1LWX6"/>
<accession>X1LWX6</accession>
<proteinExistence type="predicted"/>
<evidence type="ECO:0000256" key="5">
    <source>
        <dbReference type="ARBA" id="ARBA00023014"/>
    </source>
</evidence>
<evidence type="ECO:0000256" key="2">
    <source>
        <dbReference type="ARBA" id="ARBA00022723"/>
    </source>
</evidence>
<keyword evidence="4" id="KW-0408">Iron</keyword>
<organism evidence="7">
    <name type="scientific">marine sediment metagenome</name>
    <dbReference type="NCBI Taxonomy" id="412755"/>
    <lineage>
        <taxon>unclassified sequences</taxon>
        <taxon>metagenomes</taxon>
        <taxon>ecological metagenomes</taxon>
    </lineage>
</organism>
<feature type="domain" description="Cysteine-rich" evidence="6">
    <location>
        <begin position="61"/>
        <end position="148"/>
    </location>
</feature>
<dbReference type="InterPro" id="IPR051460">
    <property type="entry name" value="HdrC_iron-sulfur_subunit"/>
</dbReference>